<accession>A0A381Z7J5</accession>
<evidence type="ECO:0000256" key="1">
    <source>
        <dbReference type="SAM" id="Coils"/>
    </source>
</evidence>
<sequence length="50" mass="6172">MKSDRKDIKLKIDELDKEIKFLEKKINEISWQRTKYQEFYEKSIIAKADH</sequence>
<dbReference type="EMBL" id="UINC01020143">
    <property type="protein sequence ID" value="SVA84862.1"/>
    <property type="molecule type" value="Genomic_DNA"/>
</dbReference>
<keyword evidence="1" id="KW-0175">Coiled coil</keyword>
<protein>
    <submittedName>
        <fullName evidence="2">Uncharacterized protein</fullName>
    </submittedName>
</protein>
<reference evidence="2" key="1">
    <citation type="submission" date="2018-05" db="EMBL/GenBank/DDBJ databases">
        <authorList>
            <person name="Lanie J.A."/>
            <person name="Ng W.-L."/>
            <person name="Kazmierczak K.M."/>
            <person name="Andrzejewski T.M."/>
            <person name="Davidsen T.M."/>
            <person name="Wayne K.J."/>
            <person name="Tettelin H."/>
            <person name="Glass J.I."/>
            <person name="Rusch D."/>
            <person name="Podicherti R."/>
            <person name="Tsui H.-C.T."/>
            <person name="Winkler M.E."/>
        </authorList>
    </citation>
    <scope>NUCLEOTIDE SEQUENCE</scope>
</reference>
<dbReference type="AlphaFoldDB" id="A0A381Z7J5"/>
<organism evidence="2">
    <name type="scientific">marine metagenome</name>
    <dbReference type="NCBI Taxonomy" id="408172"/>
    <lineage>
        <taxon>unclassified sequences</taxon>
        <taxon>metagenomes</taxon>
        <taxon>ecological metagenomes</taxon>
    </lineage>
</organism>
<feature type="coiled-coil region" evidence="1">
    <location>
        <begin position="5"/>
        <end position="32"/>
    </location>
</feature>
<gene>
    <name evidence="2" type="ORF">METZ01_LOCUS137716</name>
</gene>
<evidence type="ECO:0000313" key="2">
    <source>
        <dbReference type="EMBL" id="SVA84862.1"/>
    </source>
</evidence>
<proteinExistence type="predicted"/>
<name>A0A381Z7J5_9ZZZZ</name>